<gene>
    <name evidence="1" type="ORF">RG298_003633</name>
</gene>
<dbReference type="AlphaFoldDB" id="A0AAI9GKJ8"/>
<accession>A0AAI9GKJ8</accession>
<protein>
    <submittedName>
        <fullName evidence="1">Type III secretion apparatus needle protein</fullName>
    </submittedName>
</protein>
<proteinExistence type="predicted"/>
<dbReference type="EMBL" id="ABMABF030000014">
    <property type="protein sequence ID" value="EMJ5135860.1"/>
    <property type="molecule type" value="Genomic_DNA"/>
</dbReference>
<comment type="caution">
    <text evidence="1">The sequence shown here is derived from an EMBL/GenBank/DDBJ whole genome shotgun (WGS) entry which is preliminary data.</text>
</comment>
<reference evidence="1" key="1">
    <citation type="submission" date="2024-02" db="EMBL/GenBank/DDBJ databases">
        <authorList>
            <consortium name="Clinical and Environmental Microbiology Branch: Whole genome sequencing antimicrobial resistance pathogens in the healthcare setting"/>
        </authorList>
    </citation>
    <scope>NUCLEOTIDE SEQUENCE</scope>
    <source>
        <strain evidence="1">2021GO-0154</strain>
    </source>
</reference>
<sequence length="106" mass="11401">MADIKFDVSTLETPAASDATNTTNELGMMYRSTANVSTRAKELGDYLKNLTDGKDSSGKDGKLEVDNPLVLARITAASGNYNMARQLQSNLMKAIKDTASAIIRNV</sequence>
<evidence type="ECO:0000313" key="1">
    <source>
        <dbReference type="EMBL" id="EMJ5135860.1"/>
    </source>
</evidence>
<dbReference type="InterPro" id="IPR037203">
    <property type="entry name" value="T3SS_needle-like_sf"/>
</dbReference>
<organism evidence="1">
    <name type="scientific">Providencia stuartii</name>
    <dbReference type="NCBI Taxonomy" id="588"/>
    <lineage>
        <taxon>Bacteria</taxon>
        <taxon>Pseudomonadati</taxon>
        <taxon>Pseudomonadota</taxon>
        <taxon>Gammaproteobacteria</taxon>
        <taxon>Enterobacterales</taxon>
        <taxon>Morganellaceae</taxon>
        <taxon>Providencia</taxon>
    </lineage>
</organism>
<dbReference type="Gene3D" id="1.20.58.90">
    <property type="match status" value="1"/>
</dbReference>
<dbReference type="GO" id="GO:0015031">
    <property type="term" value="P:protein transport"/>
    <property type="evidence" value="ECO:0007669"/>
    <property type="project" value="InterPro"/>
</dbReference>
<dbReference type="SUPFAM" id="SSF140129">
    <property type="entry name" value="MxiH-like"/>
    <property type="match status" value="1"/>
</dbReference>
<name>A0AAI9GKJ8_PROST</name>